<comment type="caution">
    <text evidence="1">The sequence shown here is derived from an EMBL/GenBank/DDBJ whole genome shotgun (WGS) entry which is preliminary data.</text>
</comment>
<sequence length="141" mass="15070">MVVQNLFEAVRKSFSMASPNSSHTRVFASATAIAALRLARRYPSAASGVPQASKARYDSFFSLTASLTAGVHQRVQAKGGYPLINRGKLQYTGTELGSNENCHPCPLPLTIGNSRVVESPTPLEKTGSRALAVCRGEANYI</sequence>
<gene>
    <name evidence="1" type="ORF">D4764_05G0010360</name>
</gene>
<evidence type="ECO:0000313" key="1">
    <source>
        <dbReference type="EMBL" id="TWW60946.1"/>
    </source>
</evidence>
<evidence type="ECO:0000313" key="2">
    <source>
        <dbReference type="Proteomes" id="UP000324091"/>
    </source>
</evidence>
<dbReference type="AlphaFoldDB" id="A0A5C6N0W9"/>
<accession>A0A5C6N0W9</accession>
<name>A0A5C6N0W9_9TELE</name>
<keyword evidence="2" id="KW-1185">Reference proteome</keyword>
<proteinExistence type="predicted"/>
<dbReference type="Proteomes" id="UP000324091">
    <property type="component" value="Chromosome 5"/>
</dbReference>
<reference evidence="1 2" key="1">
    <citation type="submission" date="2019-04" db="EMBL/GenBank/DDBJ databases">
        <title>Chromosome genome assembly for Takifugu flavidus.</title>
        <authorList>
            <person name="Xiao S."/>
        </authorList>
    </citation>
    <scope>NUCLEOTIDE SEQUENCE [LARGE SCALE GENOMIC DNA]</scope>
    <source>
        <strain evidence="1">HTHZ2018</strain>
        <tissue evidence="1">Muscle</tissue>
    </source>
</reference>
<protein>
    <submittedName>
        <fullName evidence="1">Uncharacterized protein</fullName>
    </submittedName>
</protein>
<dbReference type="EMBL" id="RHFK02000018">
    <property type="protein sequence ID" value="TWW60946.1"/>
    <property type="molecule type" value="Genomic_DNA"/>
</dbReference>
<organism evidence="1 2">
    <name type="scientific">Takifugu flavidus</name>
    <name type="common">sansaifugu</name>
    <dbReference type="NCBI Taxonomy" id="433684"/>
    <lineage>
        <taxon>Eukaryota</taxon>
        <taxon>Metazoa</taxon>
        <taxon>Chordata</taxon>
        <taxon>Craniata</taxon>
        <taxon>Vertebrata</taxon>
        <taxon>Euteleostomi</taxon>
        <taxon>Actinopterygii</taxon>
        <taxon>Neopterygii</taxon>
        <taxon>Teleostei</taxon>
        <taxon>Neoteleostei</taxon>
        <taxon>Acanthomorphata</taxon>
        <taxon>Eupercaria</taxon>
        <taxon>Tetraodontiformes</taxon>
        <taxon>Tetradontoidea</taxon>
        <taxon>Tetraodontidae</taxon>
        <taxon>Takifugu</taxon>
    </lineage>
</organism>